<dbReference type="AlphaFoldDB" id="A0A8J4DKD0"/>
<dbReference type="CDD" id="cd08586">
    <property type="entry name" value="PI-PLCc_BcPLC_like"/>
    <property type="match status" value="1"/>
</dbReference>
<evidence type="ECO:0000256" key="1">
    <source>
        <dbReference type="ARBA" id="ARBA00001316"/>
    </source>
</evidence>
<dbReference type="SMART" id="SM00148">
    <property type="entry name" value="PLCXc"/>
    <property type="match status" value="1"/>
</dbReference>
<evidence type="ECO:0000256" key="2">
    <source>
        <dbReference type="ARBA" id="ARBA00012581"/>
    </source>
</evidence>
<dbReference type="Gene3D" id="3.20.20.190">
    <property type="entry name" value="Phosphatidylinositol (PI) phosphodiesterase"/>
    <property type="match status" value="1"/>
</dbReference>
<feature type="chain" id="PRO_5039105325" description="1-phosphatidylinositol phosphodiesterase" evidence="6">
    <location>
        <begin position="24"/>
        <end position="354"/>
    </location>
</feature>
<comment type="caution">
    <text evidence="8">The sequence shown here is derived from an EMBL/GenBank/DDBJ whole genome shotgun (WGS) entry which is preliminary data.</text>
</comment>
<dbReference type="SUPFAM" id="SSF51695">
    <property type="entry name" value="PLC-like phosphodiesterases"/>
    <property type="match status" value="1"/>
</dbReference>
<protein>
    <recommendedName>
        <fullName evidence="3">1-phosphatidylinositol phosphodiesterase</fullName>
        <ecNumber evidence="2">4.6.1.13</ecNumber>
    </recommendedName>
    <alternativeName>
        <fullName evidence="4">Phosphatidylinositol diacylglycerol-lyase</fullName>
    </alternativeName>
    <alternativeName>
        <fullName evidence="5">Phosphatidylinositol-specific phospholipase C</fullName>
    </alternativeName>
</protein>
<dbReference type="InterPro" id="IPR017946">
    <property type="entry name" value="PLC-like_Pdiesterase_TIM-brl"/>
</dbReference>
<dbReference type="GO" id="GO:0004436">
    <property type="term" value="F:phosphatidylinositol diacylglycerol-lyase activity"/>
    <property type="evidence" value="ECO:0007669"/>
    <property type="project" value="UniProtKB-EC"/>
</dbReference>
<dbReference type="InterPro" id="IPR051057">
    <property type="entry name" value="PI-PLC_domain"/>
</dbReference>
<dbReference type="EMBL" id="BOOY01000025">
    <property type="protein sequence ID" value="GIJ03930.1"/>
    <property type="molecule type" value="Genomic_DNA"/>
</dbReference>
<dbReference type="GO" id="GO:0008081">
    <property type="term" value="F:phosphoric diester hydrolase activity"/>
    <property type="evidence" value="ECO:0007669"/>
    <property type="project" value="InterPro"/>
</dbReference>
<dbReference type="PANTHER" id="PTHR13593">
    <property type="match status" value="1"/>
</dbReference>
<feature type="domain" description="Phosphatidylinositol-specific phospholipase C X" evidence="7">
    <location>
        <begin position="65"/>
        <end position="223"/>
    </location>
</feature>
<feature type="signal peptide" evidence="6">
    <location>
        <begin position="1"/>
        <end position="23"/>
    </location>
</feature>
<sequence length="354" mass="37670">MRTARRTAAVLVAAVTATATGWAVTPATATAAASAVLAAVDGSYRTLATAHNPDWMRALPDATSLAALSIPGTHDTLAIRGGAISQTQEDHGASGRTLRRQLEAGIRMIDIRVRINTGNTFTVHHGAAYQDANFDDVLDTLDAYLGAHPGETVLLRLKHECTGQWGSCTDAAGQRPFRDVFDSYRDNSPAARRILWQPSVRRDAAAAVPTLGQVRGKVVLAVLNGARGGRTDQYGLAQFADWNDGSSTYVQDNYNVPNTGAIATKRDQVRRFLDRTSAGDPARLYVNFASGASLFALPYQVAGGAGGTQGVNPFLLTYLNEGPEVHTPVRRTGAVLLDFPGGALVDRILAHNPR</sequence>
<gene>
    <name evidence="8" type="primary">plcA</name>
    <name evidence="8" type="ORF">Sya03_32820</name>
</gene>
<proteinExistence type="predicted"/>
<evidence type="ECO:0000313" key="8">
    <source>
        <dbReference type="EMBL" id="GIJ03930.1"/>
    </source>
</evidence>
<name>A0A8J4DKD0_9ACTN</name>
<evidence type="ECO:0000313" key="9">
    <source>
        <dbReference type="Proteomes" id="UP000652013"/>
    </source>
</evidence>
<dbReference type="EC" id="4.6.1.13" evidence="2"/>
<dbReference type="GO" id="GO:0006629">
    <property type="term" value="P:lipid metabolic process"/>
    <property type="evidence" value="ECO:0007669"/>
    <property type="project" value="InterPro"/>
</dbReference>
<dbReference type="RefSeq" id="WP_203939179.1">
    <property type="nucleotide sequence ID" value="NZ_BAAAGJ010000002.1"/>
</dbReference>
<dbReference type="Pfam" id="PF00388">
    <property type="entry name" value="PI-PLC-X"/>
    <property type="match status" value="1"/>
</dbReference>
<keyword evidence="6" id="KW-0732">Signal</keyword>
<dbReference type="InterPro" id="IPR000909">
    <property type="entry name" value="PLipase_C_PInositol-sp_X_dom"/>
</dbReference>
<reference evidence="8" key="1">
    <citation type="submission" date="2021-01" db="EMBL/GenBank/DDBJ databases">
        <title>Whole genome shotgun sequence of Spirilliplanes yamanashiensis NBRC 15828.</title>
        <authorList>
            <person name="Komaki H."/>
            <person name="Tamura T."/>
        </authorList>
    </citation>
    <scope>NUCLEOTIDE SEQUENCE</scope>
    <source>
        <strain evidence="8">NBRC 15828</strain>
    </source>
</reference>
<accession>A0A8J4DKD0</accession>
<evidence type="ECO:0000256" key="6">
    <source>
        <dbReference type="SAM" id="SignalP"/>
    </source>
</evidence>
<dbReference type="PANTHER" id="PTHR13593:SF113">
    <property type="entry name" value="SI:DKEY-266F7.9"/>
    <property type="match status" value="1"/>
</dbReference>
<dbReference type="PROSITE" id="PS50007">
    <property type="entry name" value="PIPLC_X_DOMAIN"/>
    <property type="match status" value="1"/>
</dbReference>
<evidence type="ECO:0000256" key="3">
    <source>
        <dbReference type="ARBA" id="ARBA00019758"/>
    </source>
</evidence>
<organism evidence="8 9">
    <name type="scientific">Spirilliplanes yamanashiensis</name>
    <dbReference type="NCBI Taxonomy" id="42233"/>
    <lineage>
        <taxon>Bacteria</taxon>
        <taxon>Bacillati</taxon>
        <taxon>Actinomycetota</taxon>
        <taxon>Actinomycetes</taxon>
        <taxon>Micromonosporales</taxon>
        <taxon>Micromonosporaceae</taxon>
        <taxon>Spirilliplanes</taxon>
    </lineage>
</organism>
<keyword evidence="9" id="KW-1185">Reference proteome</keyword>
<evidence type="ECO:0000256" key="4">
    <source>
        <dbReference type="ARBA" id="ARBA00030474"/>
    </source>
</evidence>
<evidence type="ECO:0000256" key="5">
    <source>
        <dbReference type="ARBA" id="ARBA00030782"/>
    </source>
</evidence>
<comment type="catalytic activity">
    <reaction evidence="1">
        <text>a 1,2-diacyl-sn-glycero-3-phospho-(1D-myo-inositol) = 1D-myo-inositol 1,2-cyclic phosphate + a 1,2-diacyl-sn-glycerol</text>
        <dbReference type="Rhea" id="RHEA:17093"/>
        <dbReference type="ChEBI" id="CHEBI:17815"/>
        <dbReference type="ChEBI" id="CHEBI:57880"/>
        <dbReference type="ChEBI" id="CHEBI:58484"/>
        <dbReference type="EC" id="4.6.1.13"/>
    </reaction>
</comment>
<evidence type="ECO:0000259" key="7">
    <source>
        <dbReference type="SMART" id="SM00148"/>
    </source>
</evidence>
<dbReference type="Proteomes" id="UP000652013">
    <property type="component" value="Unassembled WGS sequence"/>
</dbReference>